<comment type="caution">
    <text evidence="3">The sequence shown here is derived from an EMBL/GenBank/DDBJ whole genome shotgun (WGS) entry which is preliminary data.</text>
</comment>
<dbReference type="InterPro" id="IPR014543">
    <property type="entry name" value="UCP028291"/>
</dbReference>
<dbReference type="Gene3D" id="2.40.30.10">
    <property type="entry name" value="Translation factors"/>
    <property type="match status" value="1"/>
</dbReference>
<accession>A0A916UPI5</accession>
<evidence type="ECO:0000313" key="3">
    <source>
        <dbReference type="EMBL" id="GGC82099.1"/>
    </source>
</evidence>
<dbReference type="InterPro" id="IPR013113">
    <property type="entry name" value="SIP_FAD-bd"/>
</dbReference>
<dbReference type="RefSeq" id="WP_188611526.1">
    <property type="nucleotide sequence ID" value="NZ_BMGG01000008.1"/>
</dbReference>
<reference evidence="3" key="1">
    <citation type="journal article" date="2014" name="Int. J. Syst. Evol. Microbiol.">
        <title>Complete genome sequence of Corynebacterium casei LMG S-19264T (=DSM 44701T), isolated from a smear-ripened cheese.</title>
        <authorList>
            <consortium name="US DOE Joint Genome Institute (JGI-PGF)"/>
            <person name="Walter F."/>
            <person name="Albersmeier A."/>
            <person name="Kalinowski J."/>
            <person name="Ruckert C."/>
        </authorList>
    </citation>
    <scope>NUCLEOTIDE SEQUENCE</scope>
    <source>
        <strain evidence="3">CGMCC 1.12919</strain>
    </source>
</reference>
<dbReference type="Gene3D" id="3.40.50.80">
    <property type="entry name" value="Nucleotide-binding domain of ferredoxin-NADP reductase (FNR) module"/>
    <property type="match status" value="1"/>
</dbReference>
<dbReference type="Proteomes" id="UP000637002">
    <property type="component" value="Unassembled WGS sequence"/>
</dbReference>
<dbReference type="InterPro" id="IPR039374">
    <property type="entry name" value="SIP_fam"/>
</dbReference>
<dbReference type="SUPFAM" id="SSF63380">
    <property type="entry name" value="Riboflavin synthase domain-like"/>
    <property type="match status" value="1"/>
</dbReference>
<dbReference type="InterPro" id="IPR039261">
    <property type="entry name" value="FNR_nucleotide-bd"/>
</dbReference>
<gene>
    <name evidence="3" type="ORF">GCM10010994_45030</name>
</gene>
<dbReference type="Pfam" id="PF09981">
    <property type="entry name" value="DUF2218"/>
    <property type="match status" value="1"/>
</dbReference>
<sequence>MSEQPGPSPVLEAQAVIPLADPAALLRKICDIFAEHGMVTVADGTATIASPLGRAELAVEGGRLIARAVCADEAGLSLIKGALAEHIVTLAGEEKPIFSWSGHQPAGPDLPYLREMIVRGASQVTPRMRRVVLAGDAAHFAQGGLHVRVLIAPPGRAPVYPHAGADGRIVWPAGEDALAPRVYTVRSVDVDRGEIAIDVVLHEGSAPGSDWAMRAAVGERVGLLGPGGAGLAIAERYIIAGDETALPAIARMLEALPTEAKAVVRIEVADAAEEQPLPTSADVDLAWLHRGGAAAGTTALLDEAVRAIPWRDASTSVFAWAGAEQATARRLRAYFTKERGLAPAQRSIAAYWRRGHEGVDVRD</sequence>
<evidence type="ECO:0000259" key="2">
    <source>
        <dbReference type="PROSITE" id="PS51384"/>
    </source>
</evidence>
<dbReference type="GO" id="GO:0016491">
    <property type="term" value="F:oxidoreductase activity"/>
    <property type="evidence" value="ECO:0007669"/>
    <property type="project" value="InterPro"/>
</dbReference>
<dbReference type="InterPro" id="IPR007037">
    <property type="entry name" value="SIP_rossman_dom"/>
</dbReference>
<dbReference type="Gene3D" id="3.30.310.50">
    <property type="entry name" value="Alpha-D-phosphohexomutase, C-terminal domain"/>
    <property type="match status" value="1"/>
</dbReference>
<dbReference type="CDD" id="cd06193">
    <property type="entry name" value="siderophore_interacting"/>
    <property type="match status" value="1"/>
</dbReference>
<dbReference type="Pfam" id="PF08021">
    <property type="entry name" value="FAD_binding_9"/>
    <property type="match status" value="1"/>
</dbReference>
<evidence type="ECO:0000256" key="1">
    <source>
        <dbReference type="ARBA" id="ARBA00035644"/>
    </source>
</evidence>
<dbReference type="PANTHER" id="PTHR30157:SF0">
    <property type="entry name" value="NADPH-DEPENDENT FERRIC-CHELATE REDUCTASE"/>
    <property type="match status" value="1"/>
</dbReference>
<dbReference type="InterPro" id="IPR017927">
    <property type="entry name" value="FAD-bd_FR_type"/>
</dbReference>
<dbReference type="InterPro" id="IPR017938">
    <property type="entry name" value="Riboflavin_synthase-like_b-brl"/>
</dbReference>
<dbReference type="PANTHER" id="PTHR30157">
    <property type="entry name" value="FERRIC REDUCTASE, NADPH-DEPENDENT"/>
    <property type="match status" value="1"/>
</dbReference>
<reference evidence="3" key="2">
    <citation type="submission" date="2020-09" db="EMBL/GenBank/DDBJ databases">
        <authorList>
            <person name="Sun Q."/>
            <person name="Zhou Y."/>
        </authorList>
    </citation>
    <scope>NUCLEOTIDE SEQUENCE</scope>
    <source>
        <strain evidence="3">CGMCC 1.12919</strain>
    </source>
</reference>
<keyword evidence="4" id="KW-1185">Reference proteome</keyword>
<comment type="similarity">
    <text evidence="1">Belongs to the SIP oxidoreductase family.</text>
</comment>
<feature type="domain" description="FAD-binding FR-type" evidence="2">
    <location>
        <begin position="111"/>
        <end position="233"/>
    </location>
</feature>
<name>A0A916UPI5_9HYPH</name>
<dbReference type="PROSITE" id="PS51384">
    <property type="entry name" value="FAD_FR"/>
    <property type="match status" value="1"/>
</dbReference>
<proteinExistence type="inferred from homology"/>
<dbReference type="Pfam" id="PF04954">
    <property type="entry name" value="SIP"/>
    <property type="match status" value="1"/>
</dbReference>
<organism evidence="3 4">
    <name type="scientific">Chelatococcus reniformis</name>
    <dbReference type="NCBI Taxonomy" id="1494448"/>
    <lineage>
        <taxon>Bacteria</taxon>
        <taxon>Pseudomonadati</taxon>
        <taxon>Pseudomonadota</taxon>
        <taxon>Alphaproteobacteria</taxon>
        <taxon>Hyphomicrobiales</taxon>
        <taxon>Chelatococcaceae</taxon>
        <taxon>Chelatococcus</taxon>
    </lineage>
</organism>
<evidence type="ECO:0000313" key="4">
    <source>
        <dbReference type="Proteomes" id="UP000637002"/>
    </source>
</evidence>
<dbReference type="EMBL" id="BMGG01000008">
    <property type="protein sequence ID" value="GGC82099.1"/>
    <property type="molecule type" value="Genomic_DNA"/>
</dbReference>
<dbReference type="AlphaFoldDB" id="A0A916UPI5"/>
<protein>
    <submittedName>
        <fullName evidence="3">NADPH-dependent ferric siderophore reductase</fullName>
    </submittedName>
</protein>